<feature type="region of interest" description="Disordered" evidence="1">
    <location>
        <begin position="1"/>
        <end position="43"/>
    </location>
</feature>
<organism evidence="2">
    <name type="scientific">Gasterosteus aculeatus</name>
    <name type="common">Three-spined stickleback</name>
    <dbReference type="NCBI Taxonomy" id="69293"/>
    <lineage>
        <taxon>Eukaryota</taxon>
        <taxon>Metazoa</taxon>
        <taxon>Chordata</taxon>
        <taxon>Craniata</taxon>
        <taxon>Vertebrata</taxon>
        <taxon>Euteleostomi</taxon>
        <taxon>Actinopterygii</taxon>
        <taxon>Neopterygii</taxon>
        <taxon>Teleostei</taxon>
        <taxon>Neoteleostei</taxon>
        <taxon>Acanthomorphata</taxon>
        <taxon>Eupercaria</taxon>
        <taxon>Perciformes</taxon>
        <taxon>Cottioidei</taxon>
        <taxon>Gasterosteales</taxon>
        <taxon>Gasterosteidae</taxon>
        <taxon>Gasterosteus</taxon>
    </lineage>
</organism>
<feature type="compositionally biased region" description="Basic and acidic residues" evidence="1">
    <location>
        <begin position="259"/>
        <end position="281"/>
    </location>
</feature>
<reference evidence="2" key="1">
    <citation type="submission" date="2006-01" db="EMBL/GenBank/DDBJ databases">
        <authorList>
            <person name="Lindblad-Toh K."/>
            <person name="Mauceli E."/>
            <person name="Grabherr M."/>
            <person name="Chang J.L."/>
            <person name="Lander E.S."/>
        </authorList>
    </citation>
    <scope>NUCLEOTIDE SEQUENCE [LARGE SCALE GENOMIC DNA]</scope>
</reference>
<sequence>MGNRFGKERETNNAETAEEAKTAEESEAGQPAEDSGITQTQTQDLDVQILGQVAQVARSITEKLVLNSGVEEDAEPVAKETPAPVQSEPLVSLGKSSAPDLEPVAEAPLATEPVPEPLPAPEPVSTPEPVPEPDPVAEPLPEPEPVSKTVPVPEPEAEVEVVSEPISELVPAGAEAAELKTDLLSQESLPEPQISSPAPLINPCAPEEDARPVDIPPAPAPVEAKEPADNPATEEFQNSAEVSAIPTFEPENGEEASESGEKAMEGKGGVHLEQHVCDVSD</sequence>
<feature type="region of interest" description="Disordered" evidence="1">
    <location>
        <begin position="66"/>
        <end position="164"/>
    </location>
</feature>
<dbReference type="Bgee" id="ENSGACG00000012538">
    <property type="expression patterns" value="Expressed in zone of skin and 13 other cell types or tissues"/>
</dbReference>
<feature type="compositionally biased region" description="Pro residues" evidence="1">
    <location>
        <begin position="114"/>
        <end position="144"/>
    </location>
</feature>
<protein>
    <submittedName>
        <fullName evidence="2">Uncharacterized protein</fullName>
    </submittedName>
</protein>
<dbReference type="Ensembl" id="ENSGACT00000016602.1">
    <property type="protein sequence ID" value="ENSGACP00000016569.1"/>
    <property type="gene ID" value="ENSGACG00000012538.1"/>
</dbReference>
<evidence type="ECO:0000313" key="2">
    <source>
        <dbReference type="Ensembl" id="ENSGACP00000016569.1"/>
    </source>
</evidence>
<feature type="compositionally biased region" description="Basic and acidic residues" evidence="1">
    <location>
        <begin position="1"/>
        <end position="24"/>
    </location>
</feature>
<dbReference type="OMA" id="CLPPEEC"/>
<reference evidence="2" key="2">
    <citation type="submission" date="2024-04" db="UniProtKB">
        <authorList>
            <consortium name="Ensembl"/>
        </authorList>
    </citation>
    <scope>IDENTIFICATION</scope>
</reference>
<dbReference type="InParanoid" id="G3PG45"/>
<name>G3PG45_GASAC</name>
<evidence type="ECO:0000256" key="1">
    <source>
        <dbReference type="SAM" id="MobiDB-lite"/>
    </source>
</evidence>
<accession>G3PG45</accession>
<feature type="region of interest" description="Disordered" evidence="1">
    <location>
        <begin position="188"/>
        <end position="281"/>
    </location>
</feature>
<dbReference type="AlphaFoldDB" id="G3PG45"/>
<proteinExistence type="predicted"/>
<feature type="compositionally biased region" description="Low complexity" evidence="1">
    <location>
        <begin position="101"/>
        <end position="113"/>
    </location>
</feature>